<dbReference type="Gene3D" id="1.10.3720.10">
    <property type="entry name" value="MetI-like"/>
    <property type="match status" value="1"/>
</dbReference>
<dbReference type="AlphaFoldDB" id="A0A6J6RYH3"/>
<sequence>MAIAEIDEQLAGLDALEIGEDRESGARKAWAQVWPKLGAVGLAILLWQVVVWTGWRPTYALPGPGTVFPRFFDELGLQVTWRAIGITMRRASVGFALAIVIGGLIGIAVSRFKVVRTAVGSLITGLQTMPSIAWFPLSLLLFQRSEAAIYFVIVLGAAPSIANGLITGIDHIPPILLRAGRALGASGVHAYRHVVLPAALPTFVAGLKQGWAFVWRSLMAGELLVIIANRPSIGARLAFQSEWADAPGLISYMLIILIIGILVDAVGFATVERTMRRRRGLTIN</sequence>
<dbReference type="CDD" id="cd06261">
    <property type="entry name" value="TM_PBP2"/>
    <property type="match status" value="1"/>
</dbReference>
<dbReference type="PROSITE" id="PS50928">
    <property type="entry name" value="ABC_TM1"/>
    <property type="match status" value="1"/>
</dbReference>
<evidence type="ECO:0000313" key="9">
    <source>
        <dbReference type="EMBL" id="CAB4727541.1"/>
    </source>
</evidence>
<keyword evidence="4 7" id="KW-0812">Transmembrane</keyword>
<keyword evidence="2" id="KW-0813">Transport</keyword>
<accession>A0A6J6RYH3</accession>
<feature type="transmembrane region" description="Helical" evidence="7">
    <location>
        <begin position="249"/>
        <end position="271"/>
    </location>
</feature>
<keyword evidence="3" id="KW-1003">Cell membrane</keyword>
<comment type="subcellular location">
    <subcellularLocation>
        <location evidence="1">Cell membrane</location>
        <topology evidence="1">Multi-pass membrane protein</topology>
    </subcellularLocation>
</comment>
<dbReference type="Pfam" id="PF00528">
    <property type="entry name" value="BPD_transp_1"/>
    <property type="match status" value="1"/>
</dbReference>
<evidence type="ECO:0000259" key="8">
    <source>
        <dbReference type="PROSITE" id="PS50928"/>
    </source>
</evidence>
<proteinExistence type="predicted"/>
<dbReference type="GO" id="GO:0055085">
    <property type="term" value="P:transmembrane transport"/>
    <property type="evidence" value="ECO:0007669"/>
    <property type="project" value="InterPro"/>
</dbReference>
<evidence type="ECO:0000256" key="6">
    <source>
        <dbReference type="ARBA" id="ARBA00023136"/>
    </source>
</evidence>
<dbReference type="GO" id="GO:0005886">
    <property type="term" value="C:plasma membrane"/>
    <property type="evidence" value="ECO:0007669"/>
    <property type="project" value="UniProtKB-SubCell"/>
</dbReference>
<keyword evidence="5 7" id="KW-1133">Transmembrane helix</keyword>
<dbReference type="PANTHER" id="PTHR30151:SF40">
    <property type="entry name" value="TRANSPORT SYSTEM INTEGRAL MEMBRANE PROTEIN"/>
    <property type="match status" value="1"/>
</dbReference>
<dbReference type="InterPro" id="IPR000515">
    <property type="entry name" value="MetI-like"/>
</dbReference>
<protein>
    <submittedName>
        <fullName evidence="9">Unannotated protein</fullName>
    </submittedName>
</protein>
<dbReference type="SUPFAM" id="SSF161098">
    <property type="entry name" value="MetI-like"/>
    <property type="match status" value="1"/>
</dbReference>
<dbReference type="EMBL" id="CAEZYY010000093">
    <property type="protein sequence ID" value="CAB4776565.1"/>
    <property type="molecule type" value="Genomic_DNA"/>
</dbReference>
<name>A0A6J6RYH3_9ZZZZ</name>
<feature type="transmembrane region" description="Helical" evidence="7">
    <location>
        <begin position="148"/>
        <end position="169"/>
    </location>
</feature>
<reference evidence="9" key="1">
    <citation type="submission" date="2020-05" db="EMBL/GenBank/DDBJ databases">
        <authorList>
            <person name="Chiriac C."/>
            <person name="Salcher M."/>
            <person name="Ghai R."/>
            <person name="Kavagutti S V."/>
        </authorList>
    </citation>
    <scope>NUCLEOTIDE SEQUENCE</scope>
</reference>
<evidence type="ECO:0000313" key="10">
    <source>
        <dbReference type="EMBL" id="CAB4776565.1"/>
    </source>
</evidence>
<feature type="transmembrane region" description="Helical" evidence="7">
    <location>
        <begin position="91"/>
        <end position="110"/>
    </location>
</feature>
<evidence type="ECO:0000256" key="1">
    <source>
        <dbReference type="ARBA" id="ARBA00004651"/>
    </source>
</evidence>
<feature type="domain" description="ABC transmembrane type-1" evidence="8">
    <location>
        <begin position="84"/>
        <end position="267"/>
    </location>
</feature>
<evidence type="ECO:0000256" key="3">
    <source>
        <dbReference type="ARBA" id="ARBA00022475"/>
    </source>
</evidence>
<keyword evidence="6 7" id="KW-0472">Membrane</keyword>
<organism evidence="9">
    <name type="scientific">freshwater metagenome</name>
    <dbReference type="NCBI Taxonomy" id="449393"/>
    <lineage>
        <taxon>unclassified sequences</taxon>
        <taxon>metagenomes</taxon>
        <taxon>ecological metagenomes</taxon>
    </lineage>
</organism>
<evidence type="ECO:0000256" key="7">
    <source>
        <dbReference type="SAM" id="Phobius"/>
    </source>
</evidence>
<evidence type="ECO:0000256" key="4">
    <source>
        <dbReference type="ARBA" id="ARBA00022692"/>
    </source>
</evidence>
<dbReference type="PANTHER" id="PTHR30151">
    <property type="entry name" value="ALKANE SULFONATE ABC TRANSPORTER-RELATED, MEMBRANE SUBUNIT"/>
    <property type="match status" value="1"/>
</dbReference>
<evidence type="ECO:0000256" key="5">
    <source>
        <dbReference type="ARBA" id="ARBA00022989"/>
    </source>
</evidence>
<dbReference type="EMBL" id="CAEZXX010000202">
    <property type="protein sequence ID" value="CAB4727541.1"/>
    <property type="molecule type" value="Genomic_DNA"/>
</dbReference>
<dbReference type="InterPro" id="IPR035906">
    <property type="entry name" value="MetI-like_sf"/>
</dbReference>
<gene>
    <name evidence="9" type="ORF">UFOPK2602_02147</name>
    <name evidence="10" type="ORF">UFOPK2806_02740</name>
</gene>
<evidence type="ECO:0000256" key="2">
    <source>
        <dbReference type="ARBA" id="ARBA00022448"/>
    </source>
</evidence>
<feature type="transmembrane region" description="Helical" evidence="7">
    <location>
        <begin position="122"/>
        <end position="142"/>
    </location>
</feature>